<organism evidence="5 6">
    <name type="scientific">Cuscuta epithymum</name>
    <dbReference type="NCBI Taxonomy" id="186058"/>
    <lineage>
        <taxon>Eukaryota</taxon>
        <taxon>Viridiplantae</taxon>
        <taxon>Streptophyta</taxon>
        <taxon>Embryophyta</taxon>
        <taxon>Tracheophyta</taxon>
        <taxon>Spermatophyta</taxon>
        <taxon>Magnoliopsida</taxon>
        <taxon>eudicotyledons</taxon>
        <taxon>Gunneridae</taxon>
        <taxon>Pentapetalae</taxon>
        <taxon>asterids</taxon>
        <taxon>lamiids</taxon>
        <taxon>Solanales</taxon>
        <taxon>Convolvulaceae</taxon>
        <taxon>Cuscuteae</taxon>
        <taxon>Cuscuta</taxon>
        <taxon>Cuscuta subgen. Cuscuta</taxon>
    </lineage>
</organism>
<evidence type="ECO:0000256" key="1">
    <source>
        <dbReference type="ARBA" id="ARBA00023015"/>
    </source>
</evidence>
<feature type="region of interest" description="Disordered" evidence="4">
    <location>
        <begin position="106"/>
        <end position="141"/>
    </location>
</feature>
<gene>
    <name evidence="5" type="ORF">CEPIT_LOCUS33363</name>
</gene>
<evidence type="ECO:0000313" key="5">
    <source>
        <dbReference type="EMBL" id="CAH9133979.1"/>
    </source>
</evidence>
<evidence type="ECO:0000256" key="4">
    <source>
        <dbReference type="SAM" id="MobiDB-lite"/>
    </source>
</evidence>
<comment type="caution">
    <text evidence="3">Lacks conserved residue(s) required for the propagation of feature annotation.</text>
</comment>
<comment type="similarity">
    <text evidence="3">Belongs to the GRAS family.</text>
</comment>
<feature type="region of interest" description="Leucine repeat II (LRII)" evidence="3">
    <location>
        <begin position="462"/>
        <end position="494"/>
    </location>
</feature>
<feature type="compositionally biased region" description="Low complexity" evidence="4">
    <location>
        <begin position="126"/>
        <end position="141"/>
    </location>
</feature>
<dbReference type="EMBL" id="CAMAPF010000979">
    <property type="protein sequence ID" value="CAH9133979.1"/>
    <property type="molecule type" value="Genomic_DNA"/>
</dbReference>
<dbReference type="Pfam" id="PF03514">
    <property type="entry name" value="GRAS"/>
    <property type="match status" value="1"/>
</dbReference>
<dbReference type="PANTHER" id="PTHR31636">
    <property type="entry name" value="OSJNBA0084A10.13 PROTEIN-RELATED"/>
    <property type="match status" value="1"/>
</dbReference>
<keyword evidence="6" id="KW-1185">Reference proteome</keyword>
<proteinExistence type="inferred from homology"/>
<protein>
    <submittedName>
        <fullName evidence="5">Uncharacterized protein</fullName>
    </submittedName>
</protein>
<evidence type="ECO:0000256" key="2">
    <source>
        <dbReference type="ARBA" id="ARBA00023163"/>
    </source>
</evidence>
<comment type="caution">
    <text evidence="5">The sequence shown here is derived from an EMBL/GenBank/DDBJ whole genome shotgun (WGS) entry which is preliminary data.</text>
</comment>
<evidence type="ECO:0000313" key="6">
    <source>
        <dbReference type="Proteomes" id="UP001152523"/>
    </source>
</evidence>
<dbReference type="Proteomes" id="UP001152523">
    <property type="component" value="Unassembled WGS sequence"/>
</dbReference>
<accession>A0AAV0FEQ2</accession>
<evidence type="ECO:0000256" key="3">
    <source>
        <dbReference type="PROSITE-ProRule" id="PRU01191"/>
    </source>
</evidence>
<sequence>MDHQPGRLPSYFHIKRLGLESESEGVLSPMTEQCPNHALSTGSAHVINYLNKILLEEDVDENNDDLLLRDPIALRAAEDYFFEALSENLSFDSSVGSPEDISVGTSTSDIDLYNSDHGESKSSFTSDPPCLSIQSSSSSQTTLDGLNGSLYSFDSATIRLDDEAAFILQFQRGVQEARRLFPAINPMVIHFDDKYPLDLETEGSVVSVKKEHQADSCRGRKHYRASESGLEVEKDEERSRKQSAVYKEEEDLSEVFDKVLLCTTDNNDDFLSAAGKQQQKGQNARNSRSNKQGTYGCAVVDLQSLLISCAKSVAAANDKVAVEQLKNIRRYSSPSGDSNQRLAHAFANGLEARLGTLPQLYASSSFCKADCFPSYASELMKSYMSSYLPFLRLFIFFANKMIYEVAKKATSLHIIDFGILHGIQWPTLIRDLSQRNGGPPKLRITGIELPQPGFRPSQTIVDTGCRLARYCKRFNVPFQYNAITAKNWEALKIDDLKLAQGEVVAVNCNDRFKGLLDETASGSDSPRDVVLNLIREVNPHIFVHTSLSASHNSPFFVNRFQSALFYYSGIFDMFESIFSHHDSQRLNFEQTVMGPVITNILACEGTERLERPETYKQWQSRTLRAGFKPMPLNPELVKKLRDKARESYHKDFMFAEDGHWVLQGWKGRVLSGSAAWVTHYR</sequence>
<keyword evidence="2" id="KW-0804">Transcription</keyword>
<reference evidence="5" key="1">
    <citation type="submission" date="2022-07" db="EMBL/GenBank/DDBJ databases">
        <authorList>
            <person name="Macas J."/>
            <person name="Novak P."/>
            <person name="Neumann P."/>
        </authorList>
    </citation>
    <scope>NUCLEOTIDE SEQUENCE</scope>
</reference>
<feature type="region of interest" description="SAW" evidence="3">
    <location>
        <begin position="602"/>
        <end position="677"/>
    </location>
</feature>
<name>A0AAV0FEQ2_9ASTE</name>
<dbReference type="PROSITE" id="PS50985">
    <property type="entry name" value="GRAS"/>
    <property type="match status" value="1"/>
</dbReference>
<keyword evidence="1" id="KW-0805">Transcription regulation</keyword>
<feature type="short sequence motif" description="VHIID" evidence="3">
    <location>
        <begin position="412"/>
        <end position="416"/>
    </location>
</feature>
<dbReference type="InterPro" id="IPR005202">
    <property type="entry name" value="TF_GRAS"/>
</dbReference>
<dbReference type="AlphaFoldDB" id="A0AAV0FEQ2"/>